<evidence type="ECO:0000256" key="4">
    <source>
        <dbReference type="PROSITE-ProRule" id="PRU00267"/>
    </source>
</evidence>
<evidence type="ECO:0000256" key="3">
    <source>
        <dbReference type="ARBA" id="ARBA00023163"/>
    </source>
</evidence>
<feature type="compositionally biased region" description="Low complexity" evidence="5">
    <location>
        <begin position="1"/>
        <end position="25"/>
    </location>
</feature>
<evidence type="ECO:0000256" key="5">
    <source>
        <dbReference type="SAM" id="MobiDB-lite"/>
    </source>
</evidence>
<feature type="region of interest" description="Disordered" evidence="5">
    <location>
        <begin position="391"/>
        <end position="468"/>
    </location>
</feature>
<feature type="DNA-binding region" description="HMG box" evidence="4">
    <location>
        <begin position="253"/>
        <end position="321"/>
    </location>
</feature>
<name>A0A915ZY41_9GLOM</name>
<evidence type="ECO:0000313" key="7">
    <source>
        <dbReference type="EMBL" id="CAB5391590.1"/>
    </source>
</evidence>
<dbReference type="EMBL" id="CAGKOT010000073">
    <property type="protein sequence ID" value="CAB5391590.1"/>
    <property type="molecule type" value="Genomic_DNA"/>
</dbReference>
<dbReference type="GO" id="GO:0006227">
    <property type="term" value="P:dUDP biosynthetic process"/>
    <property type="evidence" value="ECO:0007669"/>
    <property type="project" value="TreeGrafter"/>
</dbReference>
<dbReference type="GO" id="GO:0003700">
    <property type="term" value="F:DNA-binding transcription factor activity"/>
    <property type="evidence" value="ECO:0007669"/>
    <property type="project" value="UniProtKB-ARBA"/>
</dbReference>
<organism evidence="7 8">
    <name type="scientific">Rhizophagus irregularis</name>
    <dbReference type="NCBI Taxonomy" id="588596"/>
    <lineage>
        <taxon>Eukaryota</taxon>
        <taxon>Fungi</taxon>
        <taxon>Fungi incertae sedis</taxon>
        <taxon>Mucoromycota</taxon>
        <taxon>Glomeromycotina</taxon>
        <taxon>Glomeromycetes</taxon>
        <taxon>Glomerales</taxon>
        <taxon>Glomeraceae</taxon>
        <taxon>Rhizophagus</taxon>
    </lineage>
</organism>
<dbReference type="GO" id="GO:0003690">
    <property type="term" value="F:double-stranded DNA binding"/>
    <property type="evidence" value="ECO:0007669"/>
    <property type="project" value="UniProtKB-ARBA"/>
</dbReference>
<dbReference type="GO" id="GO:0004550">
    <property type="term" value="F:nucleoside diphosphate kinase activity"/>
    <property type="evidence" value="ECO:0007669"/>
    <property type="project" value="TreeGrafter"/>
</dbReference>
<dbReference type="PROSITE" id="PS50118">
    <property type="entry name" value="HMG_BOX_2"/>
    <property type="match status" value="1"/>
</dbReference>
<evidence type="ECO:0000313" key="8">
    <source>
        <dbReference type="Proteomes" id="UP000684084"/>
    </source>
</evidence>
<dbReference type="GO" id="GO:0005634">
    <property type="term" value="C:nucleus"/>
    <property type="evidence" value="ECO:0007669"/>
    <property type="project" value="UniProtKB-UniRule"/>
</dbReference>
<keyword evidence="4" id="KW-0539">Nucleus</keyword>
<dbReference type="VEuPathDB" id="FungiDB:RhiirFUN_014148"/>
<dbReference type="PANTHER" id="PTHR10344:SF1">
    <property type="entry name" value="THYMIDYLATE KINASE"/>
    <property type="match status" value="1"/>
</dbReference>
<feature type="compositionally biased region" description="Low complexity" evidence="5">
    <location>
        <begin position="439"/>
        <end position="468"/>
    </location>
</feature>
<dbReference type="GO" id="GO:0006233">
    <property type="term" value="P:dTDP biosynthetic process"/>
    <property type="evidence" value="ECO:0007669"/>
    <property type="project" value="TreeGrafter"/>
</dbReference>
<feature type="region of interest" description="Disordered" evidence="5">
    <location>
        <begin position="331"/>
        <end position="358"/>
    </location>
</feature>
<evidence type="ECO:0000256" key="1">
    <source>
        <dbReference type="ARBA" id="ARBA00023015"/>
    </source>
</evidence>
<comment type="caution">
    <text evidence="7">The sequence shown here is derived from an EMBL/GenBank/DDBJ whole genome shotgun (WGS) entry which is preliminary data.</text>
</comment>
<keyword evidence="2 4" id="KW-0238">DNA-binding</keyword>
<evidence type="ECO:0000256" key="2">
    <source>
        <dbReference type="ARBA" id="ARBA00023125"/>
    </source>
</evidence>
<dbReference type="GO" id="GO:0005739">
    <property type="term" value="C:mitochondrion"/>
    <property type="evidence" value="ECO:0007669"/>
    <property type="project" value="TreeGrafter"/>
</dbReference>
<dbReference type="GO" id="GO:0006357">
    <property type="term" value="P:regulation of transcription by RNA polymerase II"/>
    <property type="evidence" value="ECO:0007669"/>
    <property type="project" value="UniProtKB-ARBA"/>
</dbReference>
<feature type="compositionally biased region" description="Polar residues" evidence="5">
    <location>
        <begin position="342"/>
        <end position="355"/>
    </location>
</feature>
<dbReference type="InterPro" id="IPR009071">
    <property type="entry name" value="HMG_box_dom"/>
</dbReference>
<dbReference type="Proteomes" id="UP000684084">
    <property type="component" value="Unassembled WGS sequence"/>
</dbReference>
<feature type="region of interest" description="Disordered" evidence="5">
    <location>
        <begin position="702"/>
        <end position="743"/>
    </location>
</feature>
<dbReference type="SMART" id="SM00398">
    <property type="entry name" value="HMG"/>
    <property type="match status" value="1"/>
</dbReference>
<keyword evidence="3" id="KW-0804">Transcription</keyword>
<gene>
    <name evidence="7" type="ORF">CHRIB12_LOCUS22013</name>
</gene>
<sequence length="743" mass="82665">MTSNTTTDSTSPTSLNSPLNSPSTTINNGNETQTQIHHPSSPPTISPSTPTPQLSTSLPPNIIQGDIDPSIDVSRSAASISNLINHDHDDDDEQKIITSPNSHPTSQMSSRSISPAPDTPHNTNNSMDFELHNTNIIKKKRKGSHDNDENDINNKIGDFDSSKRQRCNLKNLSLSIDGNSVDITKVSDHGSAPSSPITGFDDMNIDDHNSDEYSGANSPTNSSIGAGPQISSTSPTGNNLNFPTKQTRKKPYIPRPPNSFILYRQHHHPLILNQHPGINNSEISRIIADHWRNLPNPEKEEWKRKADEAKQRHMKAWPDYKYQPRRRVVGPTFKKPLKGPDTPTSATKSEFNAQEGSMMVIELSPHKKSDRNEIGDRHRFQRNSVIIIEGGSKELKDRNGNNNSKKLSPTEAIKSKLGTPTHQHSTYPTQRLPLPSPLVPHQLQSLPSSQQPPQSLVLPTTPSSTSTSTPSCGALIVLEGCEDTNTTLQSNQLYEFLKNEGIKAKLWKFPDTSTPSGSALKAYQSTNRQPHLKTLHLLVAAHWWELMPIMKEHLMNGITLIVDRYVYYATAESAAAGLDLHWCKSSYSQVLTPDLIFFLNMEREVNEIDKQQLSLPHVNDVLGIGNNDSDDGRKEWQRRIQDSLSRLAEVQWKVLDARKSSNIINAQIITASIEVIERCRKSNPGYGNMFNINNSIMSHQNQQLPPLVNGSPSPLSHQQQQNSNVLPPIGRRDGFSRPVHVQL</sequence>
<keyword evidence="1" id="KW-0805">Transcription regulation</keyword>
<dbReference type="GO" id="GO:0005829">
    <property type="term" value="C:cytosol"/>
    <property type="evidence" value="ECO:0007669"/>
    <property type="project" value="TreeGrafter"/>
</dbReference>
<proteinExistence type="predicted"/>
<feature type="region of interest" description="Disordered" evidence="5">
    <location>
        <begin position="186"/>
        <end position="253"/>
    </location>
</feature>
<feature type="compositionally biased region" description="Polar residues" evidence="5">
    <location>
        <begin position="96"/>
        <end position="113"/>
    </location>
</feature>
<dbReference type="InterPro" id="IPR039430">
    <property type="entry name" value="Thymidylate_kin-like_dom"/>
</dbReference>
<dbReference type="Pfam" id="PF02223">
    <property type="entry name" value="Thymidylate_kin"/>
    <property type="match status" value="1"/>
</dbReference>
<feature type="region of interest" description="Disordered" evidence="5">
    <location>
        <begin position="140"/>
        <end position="160"/>
    </location>
</feature>
<feature type="region of interest" description="Disordered" evidence="5">
    <location>
        <begin position="84"/>
        <end position="127"/>
    </location>
</feature>
<dbReference type="AlphaFoldDB" id="A0A915ZY41"/>
<feature type="compositionally biased region" description="Polar residues" evidence="5">
    <location>
        <begin position="702"/>
        <end position="725"/>
    </location>
</feature>
<dbReference type="FunFam" id="1.10.30.10:FF:000041">
    <property type="entry name" value="HMG box family protein"/>
    <property type="match status" value="1"/>
</dbReference>
<feature type="compositionally biased region" description="Low complexity" evidence="5">
    <location>
        <begin position="46"/>
        <end position="60"/>
    </location>
</feature>
<accession>A0A915ZY41</accession>
<feature type="domain" description="HMG box" evidence="6">
    <location>
        <begin position="253"/>
        <end position="321"/>
    </location>
</feature>
<dbReference type="Pfam" id="PF00505">
    <property type="entry name" value="HMG_box"/>
    <property type="match status" value="1"/>
</dbReference>
<dbReference type="OrthoDB" id="425602at2759"/>
<dbReference type="PANTHER" id="PTHR10344">
    <property type="entry name" value="THYMIDYLATE KINASE"/>
    <property type="match status" value="1"/>
</dbReference>
<feature type="region of interest" description="Disordered" evidence="5">
    <location>
        <begin position="1"/>
        <end position="68"/>
    </location>
</feature>
<dbReference type="GO" id="GO:0004798">
    <property type="term" value="F:dTMP kinase activity"/>
    <property type="evidence" value="ECO:0007669"/>
    <property type="project" value="TreeGrafter"/>
</dbReference>
<feature type="compositionally biased region" description="Polar residues" evidence="5">
    <location>
        <begin position="418"/>
        <end position="429"/>
    </location>
</feature>
<feature type="compositionally biased region" description="Polar residues" evidence="5">
    <location>
        <begin position="215"/>
        <end position="245"/>
    </location>
</feature>
<reference evidence="7" key="1">
    <citation type="submission" date="2020-05" db="EMBL/GenBank/DDBJ databases">
        <authorList>
            <person name="Rincon C."/>
            <person name="Sanders R I."/>
            <person name="Robbins C."/>
            <person name="Chaturvedi A."/>
        </authorList>
    </citation>
    <scope>NUCLEOTIDE SEQUENCE</scope>
    <source>
        <strain evidence="7">CHB12</strain>
    </source>
</reference>
<protein>
    <recommendedName>
        <fullName evidence="6">HMG box domain-containing protein</fullName>
    </recommendedName>
</protein>
<dbReference type="GO" id="GO:0006235">
    <property type="term" value="P:dTTP biosynthetic process"/>
    <property type="evidence" value="ECO:0007669"/>
    <property type="project" value="TreeGrafter"/>
</dbReference>
<dbReference type="CDD" id="cd01389">
    <property type="entry name" value="HMG-box_ROX1-like"/>
    <property type="match status" value="1"/>
</dbReference>
<evidence type="ECO:0000259" key="6">
    <source>
        <dbReference type="PROSITE" id="PS50118"/>
    </source>
</evidence>